<evidence type="ECO:0000313" key="1">
    <source>
        <dbReference type="EMBL" id="CAH3022067.1"/>
    </source>
</evidence>
<evidence type="ECO:0008006" key="3">
    <source>
        <dbReference type="Google" id="ProtNLM"/>
    </source>
</evidence>
<sequence>MRNEQGADWQFDWFAPVYCALGAQVNVQSSILRNGGRAKEAQSEFLASLEDSARQPELSKSVRRYQLAIDEGKLRLDLAAAPRAWLMPFRKVINTERTDVYNNKLKQATPNMKLGRSFSLEKGTSNMDHTKFYTDNKFKLPIDLRSMTDTTMRGSGIRLVNTKDSVFLEIERKTSGSGNLKCHVFTISD</sequence>
<accession>A0ABN8M1C8</accession>
<keyword evidence="2" id="KW-1185">Reference proteome</keyword>
<evidence type="ECO:0000313" key="2">
    <source>
        <dbReference type="Proteomes" id="UP001159427"/>
    </source>
</evidence>
<gene>
    <name evidence="1" type="ORF">PEVE_00013964</name>
</gene>
<proteinExistence type="predicted"/>
<name>A0ABN8M1C8_9CNID</name>
<protein>
    <recommendedName>
        <fullName evidence="3">Vitellogenin</fullName>
    </recommendedName>
</protein>
<feature type="non-terminal residue" evidence="1">
    <location>
        <position position="189"/>
    </location>
</feature>
<dbReference type="Proteomes" id="UP001159427">
    <property type="component" value="Unassembled WGS sequence"/>
</dbReference>
<comment type="caution">
    <text evidence="1">The sequence shown here is derived from an EMBL/GenBank/DDBJ whole genome shotgun (WGS) entry which is preliminary data.</text>
</comment>
<organism evidence="1 2">
    <name type="scientific">Porites evermanni</name>
    <dbReference type="NCBI Taxonomy" id="104178"/>
    <lineage>
        <taxon>Eukaryota</taxon>
        <taxon>Metazoa</taxon>
        <taxon>Cnidaria</taxon>
        <taxon>Anthozoa</taxon>
        <taxon>Hexacorallia</taxon>
        <taxon>Scleractinia</taxon>
        <taxon>Fungiina</taxon>
        <taxon>Poritidae</taxon>
        <taxon>Porites</taxon>
    </lineage>
</organism>
<dbReference type="EMBL" id="CALNXI010000204">
    <property type="protein sequence ID" value="CAH3022067.1"/>
    <property type="molecule type" value="Genomic_DNA"/>
</dbReference>
<reference evidence="1 2" key="1">
    <citation type="submission" date="2022-05" db="EMBL/GenBank/DDBJ databases">
        <authorList>
            <consortium name="Genoscope - CEA"/>
            <person name="William W."/>
        </authorList>
    </citation>
    <scope>NUCLEOTIDE SEQUENCE [LARGE SCALE GENOMIC DNA]</scope>
</reference>